<dbReference type="InterPro" id="IPR037401">
    <property type="entry name" value="SnoaL-like"/>
</dbReference>
<evidence type="ECO:0000256" key="1">
    <source>
        <dbReference type="SAM" id="SignalP"/>
    </source>
</evidence>
<dbReference type="Proteomes" id="UP001596152">
    <property type="component" value="Unassembled WGS sequence"/>
</dbReference>
<dbReference type="Gene3D" id="3.10.450.50">
    <property type="match status" value="1"/>
</dbReference>
<evidence type="ECO:0000313" key="4">
    <source>
        <dbReference type="Proteomes" id="UP001596152"/>
    </source>
</evidence>
<proteinExistence type="predicted"/>
<dbReference type="SUPFAM" id="SSF54427">
    <property type="entry name" value="NTF2-like"/>
    <property type="match status" value="1"/>
</dbReference>
<dbReference type="InterPro" id="IPR032710">
    <property type="entry name" value="NTF2-like_dom_sf"/>
</dbReference>
<dbReference type="RefSeq" id="WP_289648208.1">
    <property type="nucleotide sequence ID" value="NZ_CP169082.1"/>
</dbReference>
<gene>
    <name evidence="3" type="ORF">ACFPIE_07315</name>
</gene>
<keyword evidence="4" id="KW-1185">Reference proteome</keyword>
<reference evidence="4" key="1">
    <citation type="journal article" date="2019" name="Int. J. Syst. Evol. Microbiol.">
        <title>The Global Catalogue of Microorganisms (GCM) 10K type strain sequencing project: providing services to taxonomists for standard genome sequencing and annotation.</title>
        <authorList>
            <consortium name="The Broad Institute Genomics Platform"/>
            <consortium name="The Broad Institute Genome Sequencing Center for Infectious Disease"/>
            <person name="Wu L."/>
            <person name="Ma J."/>
        </authorList>
    </citation>
    <scope>NUCLEOTIDE SEQUENCE [LARGE SCALE GENOMIC DNA]</scope>
    <source>
        <strain evidence="4">JCM 12125</strain>
    </source>
</reference>
<feature type="chain" id="PRO_5046950160" evidence="1">
    <location>
        <begin position="22"/>
        <end position="162"/>
    </location>
</feature>
<protein>
    <submittedName>
        <fullName evidence="3">YybH family protein</fullName>
    </submittedName>
</protein>
<dbReference type="EMBL" id="JBHSLF010000014">
    <property type="protein sequence ID" value="MFC5343716.1"/>
    <property type="molecule type" value="Genomic_DNA"/>
</dbReference>
<keyword evidence="1" id="KW-0732">Signal</keyword>
<name>A0ABW0FQS1_9CAUL</name>
<comment type="caution">
    <text evidence="3">The sequence shown here is derived from an EMBL/GenBank/DDBJ whole genome shotgun (WGS) entry which is preliminary data.</text>
</comment>
<feature type="domain" description="SnoaL-like" evidence="2">
    <location>
        <begin position="42"/>
        <end position="155"/>
    </location>
</feature>
<accession>A0ABW0FQS1</accession>
<sequence length="162" mass="16700">MSRPLLAAAALLLLAASPVRAVDQAAGDPVVDVAPEAQAAATVVDAFHAALEAGDTDAALMLMTEDVLVFEEGGAERSRAEYAAFHLGADAAYAGASVSTVTRRFGSANGDTAWILTEGSTTGQAGNSATSRLTMETMVLMRGSGSWRIQHIHWSSRAVPAV</sequence>
<evidence type="ECO:0000259" key="2">
    <source>
        <dbReference type="Pfam" id="PF13474"/>
    </source>
</evidence>
<evidence type="ECO:0000313" key="3">
    <source>
        <dbReference type="EMBL" id="MFC5343716.1"/>
    </source>
</evidence>
<feature type="signal peptide" evidence="1">
    <location>
        <begin position="1"/>
        <end position="21"/>
    </location>
</feature>
<organism evidence="3 4">
    <name type="scientific">Brevundimonas staleyi</name>
    <dbReference type="NCBI Taxonomy" id="74326"/>
    <lineage>
        <taxon>Bacteria</taxon>
        <taxon>Pseudomonadati</taxon>
        <taxon>Pseudomonadota</taxon>
        <taxon>Alphaproteobacteria</taxon>
        <taxon>Caulobacterales</taxon>
        <taxon>Caulobacteraceae</taxon>
        <taxon>Brevundimonas</taxon>
    </lineage>
</organism>
<dbReference type="Pfam" id="PF13474">
    <property type="entry name" value="SnoaL_3"/>
    <property type="match status" value="1"/>
</dbReference>